<evidence type="ECO:0000313" key="2">
    <source>
        <dbReference type="Proteomes" id="UP000537989"/>
    </source>
</evidence>
<dbReference type="AlphaFoldDB" id="A0AAN6HHW4"/>
<name>A0AAN6HHW4_FUSAU</name>
<comment type="caution">
    <text evidence="1">The sequence shown here is derived from an EMBL/GenBank/DDBJ whole genome shotgun (WGS) entry which is preliminary data.</text>
</comment>
<protein>
    <submittedName>
        <fullName evidence="1">Uncharacterized protein</fullName>
    </submittedName>
</protein>
<proteinExistence type="predicted"/>
<keyword evidence="2" id="KW-1185">Reference proteome</keyword>
<accession>A0AAN6HHW4</accession>
<organism evidence="1 2">
    <name type="scientific">Fusarium austroamericanum</name>
    <dbReference type="NCBI Taxonomy" id="282268"/>
    <lineage>
        <taxon>Eukaryota</taxon>
        <taxon>Fungi</taxon>
        <taxon>Dikarya</taxon>
        <taxon>Ascomycota</taxon>
        <taxon>Pezizomycotina</taxon>
        <taxon>Sordariomycetes</taxon>
        <taxon>Hypocreomycetidae</taxon>
        <taxon>Hypocreales</taxon>
        <taxon>Nectriaceae</taxon>
        <taxon>Fusarium</taxon>
    </lineage>
</organism>
<gene>
    <name evidence="1" type="ORF">FAUST_3217</name>
</gene>
<dbReference type="EMBL" id="JAAMOD010000078">
    <property type="protein sequence ID" value="KAF5242604.1"/>
    <property type="molecule type" value="Genomic_DNA"/>
</dbReference>
<evidence type="ECO:0000313" key="1">
    <source>
        <dbReference type="EMBL" id="KAF5242604.1"/>
    </source>
</evidence>
<sequence>MPRGEPLFMSVYGINGLVINESHATPDGRDVETFSKEENSWTYTSISVQLASAINIGIKMLETPEGKRCLVQLGRAVIQQWVRSKTHRFGGNPNHMAAYVDHFLSALRQGFPQVTVIHLGGPNILACTRRMTPRPGFTWDGNLHAYRPNKAVGLYFNMSRVADMVGAASVMWQKSTTAAPSADKRQAREILAQMTQKYKEFQFMFASATTHELCHAFVGYLAQNSQEGSSYTPPNVNHLDYGSGQVDSSFVQKGESGRYMEKLLFGGALEFYRDPREGHNQVGILHILDQNAVAFRVDPKFMSSMVESSSNFRFPFPKVGSGISEKDRVRQGVQSLGSTKSGGPLPCGLMYMRSRQVGPVLKYNITQEELSKIPVNPRPLRAQRVATM</sequence>
<reference evidence="1 2" key="1">
    <citation type="submission" date="2020-02" db="EMBL/GenBank/DDBJ databases">
        <title>Identification and distribution of gene clusters putatively required for synthesis of sphingolipid metabolism inhibitors in phylogenetically diverse species of the filamentous fungus Fusarium.</title>
        <authorList>
            <person name="Kim H.-S."/>
            <person name="Busman M."/>
            <person name="Brown D.W."/>
            <person name="Divon H."/>
            <person name="Uhlig S."/>
            <person name="Proctor R.H."/>
        </authorList>
    </citation>
    <scope>NUCLEOTIDE SEQUENCE [LARGE SCALE GENOMIC DNA]</scope>
    <source>
        <strain evidence="1 2">NRRL 2903</strain>
    </source>
</reference>
<dbReference type="Proteomes" id="UP000537989">
    <property type="component" value="Unassembled WGS sequence"/>
</dbReference>